<dbReference type="InterPro" id="IPR035906">
    <property type="entry name" value="MetI-like_sf"/>
</dbReference>
<comment type="subcellular location">
    <subcellularLocation>
        <location evidence="1 7">Cell membrane</location>
        <topology evidence="1 7">Multi-pass membrane protein</topology>
    </subcellularLocation>
</comment>
<evidence type="ECO:0000256" key="2">
    <source>
        <dbReference type="ARBA" id="ARBA00022448"/>
    </source>
</evidence>
<dbReference type="InterPro" id="IPR020846">
    <property type="entry name" value="MFS_dom"/>
</dbReference>
<protein>
    <submittedName>
        <fullName evidence="11">Sugar ABC transporter permease</fullName>
    </submittedName>
</protein>
<dbReference type="Gene3D" id="1.10.3720.10">
    <property type="entry name" value="MetI-like"/>
    <property type="match status" value="1"/>
</dbReference>
<feature type="region of interest" description="Disordered" evidence="8">
    <location>
        <begin position="1"/>
        <end position="30"/>
    </location>
</feature>
<dbReference type="Pfam" id="PF00528">
    <property type="entry name" value="BPD_transp_1"/>
    <property type="match status" value="1"/>
</dbReference>
<feature type="transmembrane region" description="Helical" evidence="7">
    <location>
        <begin position="104"/>
        <end position="125"/>
    </location>
</feature>
<dbReference type="RefSeq" id="WP_163821089.1">
    <property type="nucleotide sequence ID" value="NZ_JAAGOB010000018.1"/>
</dbReference>
<reference evidence="11 12" key="1">
    <citation type="submission" date="2020-02" db="EMBL/GenBank/DDBJ databases">
        <authorList>
            <person name="Li X.-J."/>
            <person name="Feng X.-M."/>
        </authorList>
    </citation>
    <scope>NUCLEOTIDE SEQUENCE [LARGE SCALE GENOMIC DNA]</scope>
    <source>
        <strain evidence="11 12">CGMCC 4.7225</strain>
    </source>
</reference>
<dbReference type="InterPro" id="IPR000515">
    <property type="entry name" value="MetI-like"/>
</dbReference>
<comment type="caution">
    <text evidence="11">The sequence shown here is derived from an EMBL/GenBank/DDBJ whole genome shotgun (WGS) entry which is preliminary data.</text>
</comment>
<feature type="compositionally biased region" description="Low complexity" evidence="8">
    <location>
        <begin position="16"/>
        <end position="26"/>
    </location>
</feature>
<evidence type="ECO:0000259" key="10">
    <source>
        <dbReference type="PROSITE" id="PS50928"/>
    </source>
</evidence>
<evidence type="ECO:0000313" key="12">
    <source>
        <dbReference type="Proteomes" id="UP000469185"/>
    </source>
</evidence>
<evidence type="ECO:0000256" key="1">
    <source>
        <dbReference type="ARBA" id="ARBA00004651"/>
    </source>
</evidence>
<dbReference type="GO" id="GO:0005886">
    <property type="term" value="C:plasma membrane"/>
    <property type="evidence" value="ECO:0007669"/>
    <property type="project" value="UniProtKB-SubCell"/>
</dbReference>
<keyword evidence="12" id="KW-1185">Reference proteome</keyword>
<feature type="transmembrane region" description="Helical" evidence="7">
    <location>
        <begin position="293"/>
        <end position="318"/>
    </location>
</feature>
<feature type="transmembrane region" description="Helical" evidence="7">
    <location>
        <begin position="137"/>
        <end position="157"/>
    </location>
</feature>
<dbReference type="InterPro" id="IPR051393">
    <property type="entry name" value="ABC_transporter_permease"/>
</dbReference>
<feature type="transmembrane region" description="Helical" evidence="7">
    <location>
        <begin position="39"/>
        <end position="60"/>
    </location>
</feature>
<feature type="domain" description="ABC transmembrane type-1" evidence="10">
    <location>
        <begin position="100"/>
        <end position="314"/>
    </location>
</feature>
<keyword evidence="3" id="KW-1003">Cell membrane</keyword>
<name>A0A6N9YTQ2_9ACTN</name>
<proteinExistence type="inferred from homology"/>
<keyword evidence="4 7" id="KW-0812">Transmembrane</keyword>
<dbReference type="AlphaFoldDB" id="A0A6N9YTQ2"/>
<evidence type="ECO:0000256" key="4">
    <source>
        <dbReference type="ARBA" id="ARBA00022692"/>
    </source>
</evidence>
<keyword evidence="2 7" id="KW-0813">Transport</keyword>
<evidence type="ECO:0000313" key="11">
    <source>
        <dbReference type="EMBL" id="NED98307.1"/>
    </source>
</evidence>
<gene>
    <name evidence="11" type="ORF">G1H11_23685</name>
</gene>
<dbReference type="PROSITE" id="PS50850">
    <property type="entry name" value="MFS"/>
    <property type="match status" value="1"/>
</dbReference>
<keyword evidence="6 7" id="KW-0472">Membrane</keyword>
<dbReference type="GO" id="GO:0022857">
    <property type="term" value="F:transmembrane transporter activity"/>
    <property type="evidence" value="ECO:0007669"/>
    <property type="project" value="InterPro"/>
</dbReference>
<organism evidence="11 12">
    <name type="scientific">Phytoactinopolyspora alkaliphila</name>
    <dbReference type="NCBI Taxonomy" id="1783498"/>
    <lineage>
        <taxon>Bacteria</taxon>
        <taxon>Bacillati</taxon>
        <taxon>Actinomycetota</taxon>
        <taxon>Actinomycetes</taxon>
        <taxon>Jiangellales</taxon>
        <taxon>Jiangellaceae</taxon>
        <taxon>Phytoactinopolyspora</taxon>
    </lineage>
</organism>
<dbReference type="PROSITE" id="PS50928">
    <property type="entry name" value="ABC_TM1"/>
    <property type="match status" value="1"/>
</dbReference>
<evidence type="ECO:0000256" key="7">
    <source>
        <dbReference type="RuleBase" id="RU363032"/>
    </source>
</evidence>
<feature type="transmembrane region" description="Helical" evidence="7">
    <location>
        <begin position="241"/>
        <end position="259"/>
    </location>
</feature>
<dbReference type="PANTHER" id="PTHR30193:SF37">
    <property type="entry name" value="INNER MEMBRANE ABC TRANSPORTER PERMEASE PROTEIN YCJO"/>
    <property type="match status" value="1"/>
</dbReference>
<evidence type="ECO:0000256" key="6">
    <source>
        <dbReference type="ARBA" id="ARBA00023136"/>
    </source>
</evidence>
<sequence>MNQTGTRRRTADPRPTRQTGATPAGRPGRGRRWLQKHGFWVLLMSPVLLYLLVAQFYPLVETVRLSVFDHRPTSPEPQSFTGLDNYRELFTEDRNFWRVVRNSFLWVLGSTGLQLIVGTTIALVLNQRLRLRGLWRGLMLIPWVMPVIVVAIIWRWIFDGQHGLANHYLTQIGLLDEPIVWLGSEIWVWPVLLLTATWMGSPFIALMVLAALQGISRDVLEAAAVDGTTARQRLFHVILPMIRPTLFVAGMIAVVLTWFKFEVIWALTNGGPGFATSILPTYVYTQAFQRFDFGMAGAVAATAMAIVLVVAGILAKLFGPRKD</sequence>
<dbReference type="CDD" id="cd06261">
    <property type="entry name" value="TM_PBP2"/>
    <property type="match status" value="1"/>
</dbReference>
<comment type="similarity">
    <text evidence="7">Belongs to the binding-protein-dependent transport system permease family.</text>
</comment>
<dbReference type="SUPFAM" id="SSF161098">
    <property type="entry name" value="MetI-like"/>
    <property type="match status" value="1"/>
</dbReference>
<evidence type="ECO:0000256" key="5">
    <source>
        <dbReference type="ARBA" id="ARBA00022989"/>
    </source>
</evidence>
<keyword evidence="5 7" id="KW-1133">Transmembrane helix</keyword>
<feature type="transmembrane region" description="Helical" evidence="7">
    <location>
        <begin position="186"/>
        <end position="212"/>
    </location>
</feature>
<evidence type="ECO:0000259" key="9">
    <source>
        <dbReference type="PROSITE" id="PS50850"/>
    </source>
</evidence>
<dbReference type="PANTHER" id="PTHR30193">
    <property type="entry name" value="ABC TRANSPORTER PERMEASE PROTEIN"/>
    <property type="match status" value="1"/>
</dbReference>
<feature type="domain" description="Major facilitator superfamily (MFS) profile" evidence="9">
    <location>
        <begin position="246"/>
        <end position="323"/>
    </location>
</feature>
<dbReference type="Proteomes" id="UP000469185">
    <property type="component" value="Unassembled WGS sequence"/>
</dbReference>
<evidence type="ECO:0000256" key="3">
    <source>
        <dbReference type="ARBA" id="ARBA00022475"/>
    </source>
</evidence>
<evidence type="ECO:0000256" key="8">
    <source>
        <dbReference type="SAM" id="MobiDB-lite"/>
    </source>
</evidence>
<accession>A0A6N9YTQ2</accession>
<dbReference type="EMBL" id="JAAGOB010000018">
    <property type="protein sequence ID" value="NED98307.1"/>
    <property type="molecule type" value="Genomic_DNA"/>
</dbReference>